<reference evidence="2 3" key="1">
    <citation type="submission" date="2016-06" db="EMBL/GenBank/DDBJ databases">
        <title>Respiratory ammonification of nitrate coupled to the oxidation of elemental sulfur in deep-sea autotrophic thermophilic bacteria.</title>
        <authorList>
            <person name="Slobodkina G.B."/>
            <person name="Mardanov A.V."/>
            <person name="Ravin N.V."/>
            <person name="Frolova A.A."/>
            <person name="Viryasiv M.B."/>
            <person name="Chernyh N.A."/>
            <person name="Bonch-Osmolovskaya E.A."/>
            <person name="Slobodkin A.I."/>
        </authorList>
    </citation>
    <scope>NUCLEOTIDE SEQUENCE [LARGE SCALE GENOMIC DNA]</scope>
    <source>
        <strain evidence="2 3">S69</strain>
    </source>
</reference>
<sequence>MDNPFSTEGKPFFFDQGVADQLGTCYSCHPGGGPAEGIVKSDGTVAPYDSPEAEATLSHSYDRDFYTYGPNATTQSLISGKSIQETVADHGDPKRHDWSKSGVMEADCLLCHIDPDLESNPFVYEAADGLKVQPFRPRLMIFAERQNGEVVKISLGMPLKEGVLNESALSYTNDIQRMTRPIGSKFFKLSMLPKDHVGELFRIWTDGLKAIDPSGESLPYALYGPPSITPHIYTQNGIKDAYTYNPNGGADEMAKLMANQEAIGAIFAQILDYMKQNGLMPAEATMDDLNAMFFNSFVYGYEIRDPGTGQLLPIPFPLRSYEPGKIYTDWDDPNASVRDFVRAPLVEGQGIQYSGLVGLGWAAFQYAYGLIMQGDMTYFDPKAFFGINLTKVIADWENGIIPYDTLKNMAARHDFLPSFFYMMPTAQLMGLDLNNDGMPLSYVQIVKNGDEWEAKSYYNVADLGDDGALDIEMFGGSDDVDSWKWVKVCGQCHVMTKDHGNSEWTRARLYALGMPADWVKNGQYVNFTDDPEASGYDVHMSGKKMGCGSCHLRYTGDVEAKHNFLKGTDTAHMVRNDLDNNPKPRTCEGCHLSGQDPDAPNPTRKHEEKFGEVAGKHIAEIACETCHIPYKRTWRFRAFDDTLGYYSNFDNRFGYYTLMGGLSNFPAMAFPPYYALSPVYGTSPGYGIPHFHMLAQHIDADGNGIQPMDFMSQMVDYFWMSSEADPGQLVNGLMTNPKFDFWKSFYQIMLEKQKSLGVPITYDPAHDNEVYPPLYWANSKNGYPQIVIGNPITILTWVDANPYPEGGMSALADNPLAYGGTKVLYLREINAAIDKFLPAATFYVYTPDQLRDIPPNDPTWAQDPNVGKVVLKDSGYVIFDHTGDGFPELWWEEDVRAMQEALVKVLKAEGESNPMPMLFIAAHYFSDSHGVQPAEKALGAQSCFDCHGDYTKDPGAHRITDRIVGFLPWAPPWFEEKNRALTFDPEAAKTKEGLAEYMRKTGMVPTPAMADFLAGKGPDPFFVVDGEVIYIDKFEANGLSILGARQDEILAHSRHHAEELFYMTAEGHITGAEIAAELGAKLTEEELNKTYLKQVVNGPWSDKHYFYVPEEIRPEITELGFQPAKEFVYVAGKGFVEGYILKVGVEGEGHETMFVKLPFQGADPEVYVKSHGDYAFRPAEGAEVLSHVGAYVWVKINEPGEYVAAERGSEGGSPLFEKLWGAFLR</sequence>
<keyword evidence="1" id="KW-0732">Signal</keyword>
<dbReference type="CDD" id="cd08168">
    <property type="entry name" value="Cytochrom_C3"/>
    <property type="match status" value="1"/>
</dbReference>
<dbReference type="SUPFAM" id="SSF48695">
    <property type="entry name" value="Multiheme cytochromes"/>
    <property type="match status" value="2"/>
</dbReference>
<dbReference type="PANTHER" id="PTHR35038">
    <property type="entry name" value="DISSIMILATORY SULFITE REDUCTASE SIRA"/>
    <property type="match status" value="1"/>
</dbReference>
<dbReference type="Proteomes" id="UP000093080">
    <property type="component" value="Unassembled WGS sequence"/>
</dbReference>
<accession>A0A1B9F724</accession>
<comment type="caution">
    <text evidence="2">The sequence shown here is derived from an EMBL/GenBank/DDBJ whole genome shotgun (WGS) entry which is preliminary data.</text>
</comment>
<evidence type="ECO:0008006" key="4">
    <source>
        <dbReference type="Google" id="ProtNLM"/>
    </source>
</evidence>
<dbReference type="InterPro" id="IPR051829">
    <property type="entry name" value="Multiheme_Cytochr_ET"/>
</dbReference>
<name>A0A1B9F724_9BACT</name>
<dbReference type="InterPro" id="IPR036280">
    <property type="entry name" value="Multihaem_cyt_sf"/>
</dbReference>
<evidence type="ECO:0000313" key="2">
    <source>
        <dbReference type="EMBL" id="OCC15683.1"/>
    </source>
</evidence>
<proteinExistence type="predicted"/>
<gene>
    <name evidence="2" type="ORF">DBT_1034</name>
</gene>
<dbReference type="EMBL" id="MAGO01000004">
    <property type="protein sequence ID" value="OCC15683.1"/>
    <property type="molecule type" value="Genomic_DNA"/>
</dbReference>
<dbReference type="AlphaFoldDB" id="A0A1B9F724"/>
<organism evidence="2 3">
    <name type="scientific">Dissulfuribacter thermophilus</name>
    <dbReference type="NCBI Taxonomy" id="1156395"/>
    <lineage>
        <taxon>Bacteria</taxon>
        <taxon>Pseudomonadati</taxon>
        <taxon>Thermodesulfobacteriota</taxon>
        <taxon>Dissulfuribacteria</taxon>
        <taxon>Dissulfuribacterales</taxon>
        <taxon>Dissulfuribacteraceae</taxon>
        <taxon>Dissulfuribacter</taxon>
    </lineage>
</organism>
<evidence type="ECO:0000256" key="1">
    <source>
        <dbReference type="ARBA" id="ARBA00022729"/>
    </source>
</evidence>
<dbReference type="OrthoDB" id="5389061at2"/>
<evidence type="ECO:0000313" key="3">
    <source>
        <dbReference type="Proteomes" id="UP000093080"/>
    </source>
</evidence>
<keyword evidence="3" id="KW-1185">Reference proteome</keyword>
<dbReference type="RefSeq" id="WP_067617087.1">
    <property type="nucleotide sequence ID" value="NZ_MAGO01000004.1"/>
</dbReference>
<protein>
    <recommendedName>
        <fullName evidence="4">Cytochrome c family protein</fullName>
    </recommendedName>
</protein>